<sequence>MPGVLMFEVVTWSCSKLLRVIG</sequence>
<name>A0A383F2A4_9ZZZZ</name>
<organism evidence="1">
    <name type="scientific">marine metagenome</name>
    <dbReference type="NCBI Taxonomy" id="408172"/>
    <lineage>
        <taxon>unclassified sequences</taxon>
        <taxon>metagenomes</taxon>
        <taxon>ecological metagenomes</taxon>
    </lineage>
</organism>
<dbReference type="EMBL" id="UINC01230950">
    <property type="protein sequence ID" value="SVE63287.1"/>
    <property type="molecule type" value="Genomic_DNA"/>
</dbReference>
<accession>A0A383F2A4</accession>
<reference evidence="1" key="1">
    <citation type="submission" date="2018-05" db="EMBL/GenBank/DDBJ databases">
        <authorList>
            <person name="Lanie J.A."/>
            <person name="Ng W.-L."/>
            <person name="Kazmierczak K.M."/>
            <person name="Andrzejewski T.M."/>
            <person name="Davidsen T.M."/>
            <person name="Wayne K.J."/>
            <person name="Tettelin H."/>
            <person name="Glass J.I."/>
            <person name="Rusch D."/>
            <person name="Podicherti R."/>
            <person name="Tsui H.-C.T."/>
            <person name="Winkler M.E."/>
        </authorList>
    </citation>
    <scope>NUCLEOTIDE SEQUENCE</scope>
</reference>
<gene>
    <name evidence="1" type="ORF">METZ01_LOCUS516141</name>
</gene>
<protein>
    <submittedName>
        <fullName evidence="1">Uncharacterized protein</fullName>
    </submittedName>
</protein>
<dbReference type="AlphaFoldDB" id="A0A383F2A4"/>
<evidence type="ECO:0000313" key="1">
    <source>
        <dbReference type="EMBL" id="SVE63287.1"/>
    </source>
</evidence>
<proteinExistence type="predicted"/>